<comment type="subcellular location">
    <subcellularLocation>
        <location evidence="1 7">Cell inner membrane</location>
        <topology evidence="1 7">Multi-pass membrane protein</topology>
    </subcellularLocation>
</comment>
<feature type="transmembrane region" description="Helical" evidence="8">
    <location>
        <begin position="567"/>
        <end position="596"/>
    </location>
</feature>
<gene>
    <name evidence="10" type="ORF">QQF73_05715</name>
</gene>
<evidence type="ECO:0000313" key="10">
    <source>
        <dbReference type="EMBL" id="MDK9557118.1"/>
    </source>
</evidence>
<feature type="transmembrane region" description="Helical" evidence="8">
    <location>
        <begin position="608"/>
        <end position="625"/>
    </location>
</feature>
<dbReference type="InterPro" id="IPR010656">
    <property type="entry name" value="DctM"/>
</dbReference>
<evidence type="ECO:0000259" key="9">
    <source>
        <dbReference type="Pfam" id="PF06808"/>
    </source>
</evidence>
<sequence>MNWRALTAPAARTLYPVHRLHGVILLLLLLFTLLLGMGNSLHSRLLWVGEQTWPDYYLLNPDATEPSCQLEMDVDAEVKKRVEAYQPDPDDLFSSPPNPEAIRQSLERNLELCQQEYALYEQNLEHATPALGLFKTIEQGLADFLLDNIELTKYLFIAMFAMAAAIAALDADHIALRLPRNRAEWRFSQATQFVVNGMMVGSLNAYLGKLASSPGSEGTVDLQYAWATVFGLFMVINAVRFVNVPERMKNGRLALSSGLVMPLYCAMGLIAMSYFFFVDGYASGLAIYFGMMSNLSSMFINIGLYVLVGMVLKQTRLPELLLNVIKPFNLPAPMLASVIIFATAFPTAFTGASGIFILAVGGVVYDELRRAGAGRQLSLATTAMSGSLGVVLNPCLLIVVVAALNKEVTTTEMYSWGFWVFIMSASLFSLIVCKTQGNWKPRPAPGAFRASLVQMKPLVPYVLVGAAVILAIWAILGLKFNEYSAPMILPLVMLALVFLDAGSDRRELGETRLRAFWKRSSYAASDSAVHIGALLALIGFSICLGGILERSDIVHALFPENLTSPWIAMLVIVVMLTFIGMVMDPFGAVILVSATIAQPAIQLGIDPLHFWIVCLVAFELGYLSPPVALNHLLTRQVVGETEVLAAERTGTFWHRYERLLLPLAVMGPTLLLVAFVPMLFYAL</sequence>
<feature type="transmembrane region" description="Helical" evidence="8">
    <location>
        <begin position="224"/>
        <end position="242"/>
    </location>
</feature>
<evidence type="ECO:0000256" key="8">
    <source>
        <dbReference type="SAM" id="Phobius"/>
    </source>
</evidence>
<proteinExistence type="predicted"/>
<keyword evidence="11" id="KW-1185">Reference proteome</keyword>
<evidence type="ECO:0000256" key="4">
    <source>
        <dbReference type="ARBA" id="ARBA00022692"/>
    </source>
</evidence>
<feature type="transmembrane region" description="Helical" evidence="8">
    <location>
        <begin position="458"/>
        <end position="477"/>
    </location>
</feature>
<feature type="transmembrane region" description="Helical" evidence="8">
    <location>
        <begin position="659"/>
        <end position="682"/>
    </location>
</feature>
<feature type="transmembrane region" description="Helical" evidence="8">
    <location>
        <begin position="154"/>
        <end position="172"/>
    </location>
</feature>
<feature type="transmembrane region" description="Helical" evidence="8">
    <location>
        <begin position="320"/>
        <end position="342"/>
    </location>
</feature>
<dbReference type="Proteomes" id="UP001223547">
    <property type="component" value="Unassembled WGS sequence"/>
</dbReference>
<keyword evidence="4 8" id="KW-0812">Transmembrane</keyword>
<feature type="transmembrane region" description="Helical" evidence="8">
    <location>
        <begin position="348"/>
        <end position="365"/>
    </location>
</feature>
<dbReference type="Pfam" id="PF06808">
    <property type="entry name" value="DctM"/>
    <property type="match status" value="1"/>
</dbReference>
<evidence type="ECO:0000256" key="1">
    <source>
        <dbReference type="ARBA" id="ARBA00004429"/>
    </source>
</evidence>
<dbReference type="InterPro" id="IPR004681">
    <property type="entry name" value="TRAP_DctM"/>
</dbReference>
<feature type="transmembrane region" description="Helical" evidence="8">
    <location>
        <begin position="193"/>
        <end position="212"/>
    </location>
</feature>
<evidence type="ECO:0000313" key="11">
    <source>
        <dbReference type="Proteomes" id="UP001223547"/>
    </source>
</evidence>
<keyword evidence="7" id="KW-0813">Transport</keyword>
<accession>A0ABT7H9T1</accession>
<keyword evidence="3 7" id="KW-0997">Cell inner membrane</keyword>
<protein>
    <submittedName>
        <fullName evidence="10">TRAP transporter large permease subunit</fullName>
    </submittedName>
</protein>
<comment type="caution">
    <text evidence="10">The sequence shown here is derived from an EMBL/GenBank/DDBJ whole genome shotgun (WGS) entry which is preliminary data.</text>
</comment>
<feature type="transmembrane region" description="Helical" evidence="8">
    <location>
        <begin position="522"/>
        <end position="547"/>
    </location>
</feature>
<keyword evidence="6 8" id="KW-0472">Membrane</keyword>
<reference evidence="10 11" key="1">
    <citation type="submission" date="2023-05" db="EMBL/GenBank/DDBJ databases">
        <title>Marinobacter albus sp. nov., a marine bacterium isolated from sand in a coastal intertidal zone of huludao.</title>
        <authorList>
            <person name="Deng T."/>
        </authorList>
    </citation>
    <scope>NUCLEOTIDE SEQUENCE [LARGE SCALE GENOMIC DNA]</scope>
    <source>
        <strain evidence="10 11">M216</strain>
    </source>
</reference>
<organism evidence="10 11">
    <name type="scientific">Marinobacter albus</name>
    <dbReference type="NCBI Taxonomy" id="3030833"/>
    <lineage>
        <taxon>Bacteria</taxon>
        <taxon>Pseudomonadati</taxon>
        <taxon>Pseudomonadota</taxon>
        <taxon>Gammaproteobacteria</taxon>
        <taxon>Pseudomonadales</taxon>
        <taxon>Marinobacteraceae</taxon>
        <taxon>Marinobacter</taxon>
    </lineage>
</organism>
<evidence type="ECO:0000256" key="7">
    <source>
        <dbReference type="RuleBase" id="RU369079"/>
    </source>
</evidence>
<feature type="transmembrane region" description="Helical" evidence="8">
    <location>
        <begin position="20"/>
        <end position="38"/>
    </location>
</feature>
<dbReference type="RefSeq" id="WP_285367558.1">
    <property type="nucleotide sequence ID" value="NZ_JASSQD010000001.1"/>
</dbReference>
<evidence type="ECO:0000256" key="2">
    <source>
        <dbReference type="ARBA" id="ARBA00022475"/>
    </source>
</evidence>
<feature type="transmembrane region" description="Helical" evidence="8">
    <location>
        <begin position="283"/>
        <end position="308"/>
    </location>
</feature>
<feature type="transmembrane region" description="Helical" evidence="8">
    <location>
        <begin position="377"/>
        <end position="404"/>
    </location>
</feature>
<feature type="transmembrane region" description="Helical" evidence="8">
    <location>
        <begin position="416"/>
        <end position="433"/>
    </location>
</feature>
<evidence type="ECO:0000256" key="3">
    <source>
        <dbReference type="ARBA" id="ARBA00022519"/>
    </source>
</evidence>
<keyword evidence="2" id="KW-1003">Cell membrane</keyword>
<dbReference type="EMBL" id="JASSQD010000001">
    <property type="protein sequence ID" value="MDK9557118.1"/>
    <property type="molecule type" value="Genomic_DNA"/>
</dbReference>
<evidence type="ECO:0000256" key="6">
    <source>
        <dbReference type="ARBA" id="ARBA00023136"/>
    </source>
</evidence>
<name>A0ABT7H9T1_9GAMM</name>
<feature type="domain" description="TRAP C4-dicarboxylate transport system permease DctM subunit" evidence="9">
    <location>
        <begin position="261"/>
        <end position="678"/>
    </location>
</feature>
<feature type="transmembrane region" description="Helical" evidence="8">
    <location>
        <begin position="254"/>
        <end position="277"/>
    </location>
</feature>
<keyword evidence="5 8" id="KW-1133">Transmembrane helix</keyword>
<comment type="function">
    <text evidence="7">Part of the tripartite ATP-independent periplasmic (TRAP) transport system.</text>
</comment>
<dbReference type="PANTHER" id="PTHR33362">
    <property type="entry name" value="SIALIC ACID TRAP TRANSPORTER PERMEASE PROTEIN SIAT-RELATED"/>
    <property type="match status" value="1"/>
</dbReference>
<evidence type="ECO:0000256" key="5">
    <source>
        <dbReference type="ARBA" id="ARBA00022989"/>
    </source>
</evidence>
<dbReference type="PANTHER" id="PTHR33362:SF3">
    <property type="entry name" value="SIALIC ACID TRAP TRANSPORTER PERMEASE PROTEIN SIAT"/>
    <property type="match status" value="1"/>
</dbReference>